<dbReference type="EMBL" id="CABWLC010000012">
    <property type="protein sequence ID" value="VXA84992.1"/>
    <property type="molecule type" value="Genomic_DNA"/>
</dbReference>
<proteinExistence type="predicted"/>
<gene>
    <name evidence="2" type="ORF">AERO8C_20145</name>
</gene>
<feature type="region of interest" description="Disordered" evidence="1">
    <location>
        <begin position="28"/>
        <end position="64"/>
    </location>
</feature>
<reference evidence="2 3" key="1">
    <citation type="submission" date="2019-10" db="EMBL/GenBank/DDBJ databases">
        <authorList>
            <person name="Karimi E."/>
        </authorList>
    </citation>
    <scope>NUCLEOTIDE SEQUENCE [LARGE SCALE GENOMIC DNA]</scope>
    <source>
        <strain evidence="2">Aeromonas sp. 8C</strain>
    </source>
</reference>
<dbReference type="Proteomes" id="UP000439123">
    <property type="component" value="Unassembled WGS sequence"/>
</dbReference>
<accession>A0A653L255</accession>
<evidence type="ECO:0000313" key="2">
    <source>
        <dbReference type="EMBL" id="VXA84992.1"/>
    </source>
</evidence>
<dbReference type="AlphaFoldDB" id="A0A653L255"/>
<evidence type="ECO:0000313" key="3">
    <source>
        <dbReference type="Proteomes" id="UP000439123"/>
    </source>
</evidence>
<sequence>MNRGNPTQEGEQLGEKTFGVICQRERVFPKSLAKPRSGGETPSRTESSCPAWRSHAHQASDPSP</sequence>
<evidence type="ECO:0000256" key="1">
    <source>
        <dbReference type="SAM" id="MobiDB-lite"/>
    </source>
</evidence>
<organism evidence="2 3">
    <name type="scientific">Aeromonas veronii</name>
    <dbReference type="NCBI Taxonomy" id="654"/>
    <lineage>
        <taxon>Bacteria</taxon>
        <taxon>Pseudomonadati</taxon>
        <taxon>Pseudomonadota</taxon>
        <taxon>Gammaproteobacteria</taxon>
        <taxon>Aeromonadales</taxon>
        <taxon>Aeromonadaceae</taxon>
        <taxon>Aeromonas</taxon>
    </lineage>
</organism>
<name>A0A653L255_AERVE</name>
<protein>
    <submittedName>
        <fullName evidence="2">Uncharacterized protein</fullName>
    </submittedName>
</protein>